<evidence type="ECO:0000313" key="4">
    <source>
        <dbReference type="Proteomes" id="UP001207337"/>
    </source>
</evidence>
<organism evidence="3 4">
    <name type="scientific">Fodinibius salicampi</name>
    <dbReference type="NCBI Taxonomy" id="1920655"/>
    <lineage>
        <taxon>Bacteria</taxon>
        <taxon>Pseudomonadati</taxon>
        <taxon>Balneolota</taxon>
        <taxon>Balneolia</taxon>
        <taxon>Balneolales</taxon>
        <taxon>Balneolaceae</taxon>
        <taxon>Fodinibius</taxon>
    </lineage>
</organism>
<dbReference type="Pfam" id="PF00149">
    <property type="entry name" value="Metallophos"/>
    <property type="match status" value="1"/>
</dbReference>
<sequence>MTLLVALLMLPAVLYLIWRYRYSSRILLPESSGWSFTLPMIVGSFYLFPAAALVYFYIVGDIDILKFPKLLTYWFWFGLVFVFQLTTWVLIADGIQLIASFVSDQRQTIKYLFAQSLFVLFVIIFCFTGWKTYRDTTQVEVNNVTLPVKNLPEKMNGFRIVHITDIQGDEYTGRREIANYVDKINKEQPDIVVFTGDLISYGTDFIKSSAEEFGRTAAPLGTYAVVGDHDYWAGTENVEKALQQENIPLLKDENYTIEVDSSISVLITGVTEVYSKSSSPAVVDSLTETAGAATLKILSSHQVKDHLIQSSKNSNYDMILAGHTHGGQIHVPFLGMRFSAAGRETPYVGGLYREDNLPIHVNNGLGFTLAPIRYDAPPEVTVIELSTE</sequence>
<dbReference type="SUPFAM" id="SSF56300">
    <property type="entry name" value="Metallo-dependent phosphatases"/>
    <property type="match status" value="1"/>
</dbReference>
<evidence type="ECO:0000259" key="2">
    <source>
        <dbReference type="Pfam" id="PF00149"/>
    </source>
</evidence>
<feature type="domain" description="Calcineurin-like phosphoesterase" evidence="2">
    <location>
        <begin position="158"/>
        <end position="326"/>
    </location>
</feature>
<feature type="transmembrane region" description="Helical" evidence="1">
    <location>
        <begin position="111"/>
        <end position="130"/>
    </location>
</feature>
<evidence type="ECO:0000256" key="1">
    <source>
        <dbReference type="SAM" id="Phobius"/>
    </source>
</evidence>
<feature type="transmembrane region" description="Helical" evidence="1">
    <location>
        <begin position="70"/>
        <end position="91"/>
    </location>
</feature>
<accession>A0ABT3Q1Y5</accession>
<dbReference type="PANTHER" id="PTHR31302">
    <property type="entry name" value="TRANSMEMBRANE PROTEIN WITH METALLOPHOSPHOESTERASE DOMAIN-RELATED"/>
    <property type="match status" value="1"/>
</dbReference>
<keyword evidence="4" id="KW-1185">Reference proteome</keyword>
<dbReference type="InterPro" id="IPR051158">
    <property type="entry name" value="Metallophosphoesterase_sf"/>
</dbReference>
<dbReference type="Gene3D" id="3.60.21.10">
    <property type="match status" value="1"/>
</dbReference>
<dbReference type="EMBL" id="JAJNDC010000004">
    <property type="protein sequence ID" value="MCW9714101.1"/>
    <property type="molecule type" value="Genomic_DNA"/>
</dbReference>
<comment type="caution">
    <text evidence="3">The sequence shown here is derived from an EMBL/GenBank/DDBJ whole genome shotgun (WGS) entry which is preliminary data.</text>
</comment>
<reference evidence="3 4" key="1">
    <citation type="submission" date="2021-11" db="EMBL/GenBank/DDBJ databases">
        <title>Aliifidinibius sp. nov., a new bacterium isolated from saline soil.</title>
        <authorList>
            <person name="Galisteo C."/>
            <person name="De La Haba R."/>
            <person name="Sanchez-Porro C."/>
            <person name="Ventosa A."/>
        </authorList>
    </citation>
    <scope>NUCLEOTIDE SEQUENCE [LARGE SCALE GENOMIC DNA]</scope>
    <source>
        <strain evidence="3 4">KACC 190600</strain>
    </source>
</reference>
<keyword evidence="1" id="KW-1133">Transmembrane helix</keyword>
<dbReference type="Proteomes" id="UP001207337">
    <property type="component" value="Unassembled WGS sequence"/>
</dbReference>
<keyword evidence="1" id="KW-0472">Membrane</keyword>
<name>A0ABT3Q1Y5_9BACT</name>
<proteinExistence type="predicted"/>
<protein>
    <submittedName>
        <fullName evidence="3">Metallophosphoesterase</fullName>
    </submittedName>
</protein>
<dbReference type="InterPro" id="IPR029052">
    <property type="entry name" value="Metallo-depent_PP-like"/>
</dbReference>
<dbReference type="PANTHER" id="PTHR31302:SF0">
    <property type="entry name" value="TRANSMEMBRANE PROTEIN WITH METALLOPHOSPHOESTERASE DOMAIN"/>
    <property type="match status" value="1"/>
</dbReference>
<feature type="transmembrane region" description="Helical" evidence="1">
    <location>
        <begin position="35"/>
        <end position="58"/>
    </location>
</feature>
<evidence type="ECO:0000313" key="3">
    <source>
        <dbReference type="EMBL" id="MCW9714101.1"/>
    </source>
</evidence>
<dbReference type="InterPro" id="IPR004843">
    <property type="entry name" value="Calcineurin-like_PHP"/>
</dbReference>
<gene>
    <name evidence="3" type="ORF">LQ318_14405</name>
</gene>
<dbReference type="RefSeq" id="WP_265791181.1">
    <property type="nucleotide sequence ID" value="NZ_BAABRS010000004.1"/>
</dbReference>
<keyword evidence="1" id="KW-0812">Transmembrane</keyword>